<dbReference type="GO" id="GO:0051607">
    <property type="term" value="P:defense response to virus"/>
    <property type="evidence" value="ECO:0007669"/>
    <property type="project" value="UniProtKB-KW"/>
</dbReference>
<dbReference type="Gene3D" id="3.30.70.1900">
    <property type="match status" value="1"/>
</dbReference>
<evidence type="ECO:0000256" key="1">
    <source>
        <dbReference type="ARBA" id="ARBA00023118"/>
    </source>
</evidence>
<dbReference type="EMBL" id="CACRUE010000005">
    <property type="protein sequence ID" value="VYT65713.1"/>
    <property type="molecule type" value="Genomic_DNA"/>
</dbReference>
<dbReference type="AlphaFoldDB" id="A0A6N2YHE4"/>
<dbReference type="RefSeq" id="WP_156530542.1">
    <property type="nucleotide sequence ID" value="NZ_CACRUE010000005.1"/>
</dbReference>
<name>A0A6N2YHE4_9FIRM</name>
<dbReference type="InterPro" id="IPR045747">
    <property type="entry name" value="CRISPR-assoc_prot_Cas6_N_sf"/>
</dbReference>
<evidence type="ECO:0000259" key="2">
    <source>
        <dbReference type="Pfam" id="PF01881"/>
    </source>
</evidence>
<accession>A0A6N2YHE4</accession>
<feature type="domain" description="CRISPR associated protein Cas6 C-terminal" evidence="2">
    <location>
        <begin position="116"/>
        <end position="241"/>
    </location>
</feature>
<organism evidence="3">
    <name type="scientific">Intestinibacter bartlettii</name>
    <dbReference type="NCBI Taxonomy" id="261299"/>
    <lineage>
        <taxon>Bacteria</taxon>
        <taxon>Bacillati</taxon>
        <taxon>Bacillota</taxon>
        <taxon>Clostridia</taxon>
        <taxon>Peptostreptococcales</taxon>
        <taxon>Peptostreptococcaceae</taxon>
        <taxon>Intestinibacter</taxon>
    </lineage>
</organism>
<dbReference type="InterPro" id="IPR049435">
    <property type="entry name" value="Cas_Cas6_C"/>
</dbReference>
<dbReference type="GO" id="GO:0016788">
    <property type="term" value="F:hydrolase activity, acting on ester bonds"/>
    <property type="evidence" value="ECO:0007669"/>
    <property type="project" value="InterPro"/>
</dbReference>
<proteinExistence type="predicted"/>
<sequence>MILKIDFETKRFPCYYNALGISIIKESLKASDEEYYKKLYFYKEKSNKATKNFSYSIFIKDYTIENTEFIVNDRVTMYLSTPDLEFGLKIYNGFVKKKQYKYKEYELKKIRVDLVKEKKITKEQVIFKTLSPICVKNKEGKFLDIDDNEYLKELNYVTNMILNNYRGYGLKRELSFESLDMKKVVVKEPLREFKKVTNREYQYVNAFKGKFALIGDIEDLNDIYKLGIGFKRGQAFGNLDVVAEEVI</sequence>
<dbReference type="Pfam" id="PF01881">
    <property type="entry name" value="Cas_Cas6_C"/>
    <property type="match status" value="1"/>
</dbReference>
<keyword evidence="1" id="KW-0051">Antiviral defense</keyword>
<dbReference type="Gene3D" id="3.30.70.1890">
    <property type="match status" value="1"/>
</dbReference>
<dbReference type="PANTHER" id="PTHR36984">
    <property type="entry name" value="CRISPR-ASSOCIATED ENDORIBONUCLEASE CAS6 1"/>
    <property type="match status" value="1"/>
</dbReference>
<dbReference type="CDD" id="cd21140">
    <property type="entry name" value="Cas6_I-like"/>
    <property type="match status" value="1"/>
</dbReference>
<gene>
    <name evidence="3" type="ORF">IBLFYP30_00839</name>
</gene>
<dbReference type="InterPro" id="IPR010156">
    <property type="entry name" value="CRISPR-assoc_prot_Cas6"/>
</dbReference>
<evidence type="ECO:0000313" key="3">
    <source>
        <dbReference type="EMBL" id="VYT65713.1"/>
    </source>
</evidence>
<protein>
    <submittedName>
        <fullName evidence="3">CRISPR associated protein Cas6</fullName>
    </submittedName>
</protein>
<dbReference type="PANTHER" id="PTHR36984:SF3">
    <property type="entry name" value="CRISPR-ASSOCIATED ENDORIBONUCLEASE CAS6"/>
    <property type="match status" value="1"/>
</dbReference>
<dbReference type="NCBIfam" id="TIGR01877">
    <property type="entry name" value="cas_cas6"/>
    <property type="match status" value="1"/>
</dbReference>
<reference evidence="3" key="1">
    <citation type="submission" date="2019-11" db="EMBL/GenBank/DDBJ databases">
        <authorList>
            <person name="Feng L."/>
        </authorList>
    </citation>
    <scope>NUCLEOTIDE SEQUENCE</scope>
    <source>
        <strain evidence="3">IbartlettiiLFYP30</strain>
    </source>
</reference>